<comment type="caution">
    <text evidence="2">The sequence shown here is derived from an EMBL/GenBank/DDBJ whole genome shotgun (WGS) entry which is preliminary data.</text>
</comment>
<dbReference type="InterPro" id="IPR001584">
    <property type="entry name" value="Integrase_cat-core"/>
</dbReference>
<dbReference type="Proteomes" id="UP001497602">
    <property type="component" value="Unassembled WGS sequence"/>
</dbReference>
<dbReference type="InterPro" id="IPR012337">
    <property type="entry name" value="RNaseH-like_sf"/>
</dbReference>
<dbReference type="SUPFAM" id="SSF53098">
    <property type="entry name" value="Ribonuclease H-like"/>
    <property type="match status" value="1"/>
</dbReference>
<dbReference type="RefSeq" id="WP_348739407.1">
    <property type="nucleotide sequence ID" value="NZ_CAXJRC010000042.1"/>
</dbReference>
<dbReference type="InterPro" id="IPR036397">
    <property type="entry name" value="RNaseH_sf"/>
</dbReference>
<dbReference type="PROSITE" id="PS50994">
    <property type="entry name" value="INTEGRASE"/>
    <property type="match status" value="1"/>
</dbReference>
<proteinExistence type="predicted"/>
<reference evidence="2 3" key="1">
    <citation type="submission" date="2024-05" db="EMBL/GenBank/DDBJ databases">
        <authorList>
            <person name="Duchaud E."/>
        </authorList>
    </citation>
    <scope>NUCLEOTIDE SEQUENCE [LARGE SCALE GENOMIC DNA]</scope>
    <source>
        <strain evidence="2">Ena-SAMPLE-TAB-13-05-2024-13:56:06:370-140305</strain>
    </source>
</reference>
<evidence type="ECO:0000313" key="3">
    <source>
        <dbReference type="Proteomes" id="UP001497602"/>
    </source>
</evidence>
<dbReference type="Gene3D" id="3.30.420.10">
    <property type="entry name" value="Ribonuclease H-like superfamily/Ribonuclease H"/>
    <property type="match status" value="1"/>
</dbReference>
<protein>
    <submittedName>
        <fullName evidence="2">Integrase catalytic domain-containing protein</fullName>
    </submittedName>
</protein>
<name>A0ABP1FG06_9FLAO</name>
<feature type="domain" description="Integrase catalytic" evidence="1">
    <location>
        <begin position="223"/>
        <end position="394"/>
    </location>
</feature>
<evidence type="ECO:0000313" key="2">
    <source>
        <dbReference type="EMBL" id="CAL2107811.1"/>
    </source>
</evidence>
<evidence type="ECO:0000259" key="1">
    <source>
        <dbReference type="PROSITE" id="PS50994"/>
    </source>
</evidence>
<accession>A0ABP1FG06</accession>
<gene>
    <name evidence="2" type="ORF">T190115A13A_50053</name>
</gene>
<dbReference type="EMBL" id="CAXJRC010000042">
    <property type="protein sequence ID" value="CAL2107811.1"/>
    <property type="molecule type" value="Genomic_DNA"/>
</dbReference>
<organism evidence="2 3">
    <name type="scientific">Tenacibaculum vairaonense</name>
    <dbReference type="NCBI Taxonomy" id="3137860"/>
    <lineage>
        <taxon>Bacteria</taxon>
        <taxon>Pseudomonadati</taxon>
        <taxon>Bacteroidota</taxon>
        <taxon>Flavobacteriia</taxon>
        <taxon>Flavobacteriales</taxon>
        <taxon>Flavobacteriaceae</taxon>
        <taxon>Tenacibaculum</taxon>
    </lineage>
</organism>
<keyword evidence="3" id="KW-1185">Reference proteome</keyword>
<sequence length="437" mass="50753">MYKRCYHPLLIVLYTSDMLSDQQIAQIPKTTRHNWKKFTHQEYYGYQWATDYIEQFDAIKEVYASKFLFTSLRFLIATRKGYLHMLGELAHNKNLLQLHASKIVGSIEHLASLSKVSVVTACKYYGVSKDWYYIQKRKLICNLSPFQKCYKQHPNQLTIKEVVAIESLVTNPDHFGKTKTTLYYHALVNNIVTCGKSTFFKYAAALGYKKPKRFKNKSKKGFRASRIFEWLHVDITNVRTENNGIQKVAFVKDNFSKAILHYSSTNGKAGSEFIKNLFQETFEKYQLLNIVSPINILSDGGSENKGALLTWVQNIQAPPIVTKITAQTKEFPFSNSMSESTHSIYKTEFKNGKLSLNTQMHLQDLERFVQYYNYERYPTELYGYTPMEIILGKIPDKNRFKQQILLARINGLAAINSLMIVQKSWLVMFKSIKKHCF</sequence>